<dbReference type="SUPFAM" id="SSF52047">
    <property type="entry name" value="RNI-like"/>
    <property type="match status" value="2"/>
</dbReference>
<dbReference type="PROSITE" id="PS50181">
    <property type="entry name" value="FBOX"/>
    <property type="match status" value="1"/>
</dbReference>
<evidence type="ECO:0000313" key="2">
    <source>
        <dbReference type="EMBL" id="CAF1583777.1"/>
    </source>
</evidence>
<evidence type="ECO:0000313" key="3">
    <source>
        <dbReference type="EMBL" id="CAF1641433.1"/>
    </source>
</evidence>
<dbReference type="EMBL" id="CAJNOV010016069">
    <property type="protein sequence ID" value="CAF1583777.1"/>
    <property type="molecule type" value="Genomic_DNA"/>
</dbReference>
<accession>A0A815ZL00</accession>
<name>A0A815ZL00_9BILA</name>
<dbReference type="AlphaFoldDB" id="A0A815ZL00"/>
<proteinExistence type="predicted"/>
<evidence type="ECO:0000259" key="1">
    <source>
        <dbReference type="PROSITE" id="PS50181"/>
    </source>
</evidence>
<dbReference type="OrthoDB" id="9983615at2759"/>
<comment type="caution">
    <text evidence="2">The sequence shown here is derived from an EMBL/GenBank/DDBJ whole genome shotgun (WGS) entry which is preliminary data.</text>
</comment>
<dbReference type="InterPro" id="IPR001810">
    <property type="entry name" value="F-box_dom"/>
</dbReference>
<gene>
    <name evidence="2" type="ORF">CJN711_LOCUS33271</name>
    <name evidence="3" type="ORF">KQP761_LOCUS28137</name>
</gene>
<dbReference type="EMBL" id="CAJNOW010015385">
    <property type="protein sequence ID" value="CAF1641433.1"/>
    <property type="molecule type" value="Genomic_DNA"/>
</dbReference>
<dbReference type="Gene3D" id="3.80.10.10">
    <property type="entry name" value="Ribonuclease Inhibitor"/>
    <property type="match status" value="2"/>
</dbReference>
<feature type="domain" description="F-box" evidence="1">
    <location>
        <begin position="1"/>
        <end position="52"/>
    </location>
</feature>
<dbReference type="InterPro" id="IPR032675">
    <property type="entry name" value="LRR_dom_sf"/>
</dbReference>
<dbReference type="Proteomes" id="UP000663855">
    <property type="component" value="Unassembled WGS sequence"/>
</dbReference>
<protein>
    <recommendedName>
        <fullName evidence="1">F-box domain-containing protein</fullName>
    </recommendedName>
</protein>
<organism evidence="2 4">
    <name type="scientific">Rotaria magnacalcarata</name>
    <dbReference type="NCBI Taxonomy" id="392030"/>
    <lineage>
        <taxon>Eukaryota</taxon>
        <taxon>Metazoa</taxon>
        <taxon>Spiralia</taxon>
        <taxon>Gnathifera</taxon>
        <taxon>Rotifera</taxon>
        <taxon>Eurotatoria</taxon>
        <taxon>Bdelloidea</taxon>
        <taxon>Philodinida</taxon>
        <taxon>Philodinidae</taxon>
        <taxon>Rotaria</taxon>
    </lineage>
</organism>
<reference evidence="2" key="1">
    <citation type="submission" date="2021-02" db="EMBL/GenBank/DDBJ databases">
        <authorList>
            <person name="Nowell W R."/>
        </authorList>
    </citation>
    <scope>NUCLEOTIDE SEQUENCE</scope>
</reference>
<sequence length="584" mass="68879">MYLEVLPNEILLGLFVYLNGTDLFHGFYGLNSRFNLLLYKQIRSYCFDFKSVSKRTFDLICQQHLPLLADRVIALGLSNYDTVGQCDLFVSYIPSFRPLTCLRLLKIQKLRSYEVFIELLNKCHELDSLTCLNVNHCHFLAIEANYSLIIDKIWSLPKLTDCHFRNIVPGPYCFTLPTIISPSLENVTLFHHELSSHQLKQLLYFTPRLKSLSAIVMKLRRIDHITSRHLKLVQLRIYFPCHINTSNMTFFLQSTPNLRHLDINMRYNLIHGDHWEHIIRSYLQKLKIFRLKMKVFSRNKQLIKEVAENLLDSFRSSFWISERQWFVRCFIGESVISLNTLSNKADPYETISGLCKYTCSDDNYRKYYNSVTVISDITFFNRPIPSNIYLSNIIHLHIRLPVNDRFWSIVPNLNKLKTLTLVYYNDMFESELQAILDRAPHLTTLTIRQNASLSMQMSLFKRTNASIRKLDLENYAHYFNENECLLLARSSLGIQCEVLSIRVNNHENIITLVKNMINLRILYIYQSDQMYSNTTFLARNNDGTFREQDQVDNNELIQWLRDHLPSTCLVIKDLYYVHNIIIWI</sequence>
<dbReference type="Proteomes" id="UP000663834">
    <property type="component" value="Unassembled WGS sequence"/>
</dbReference>
<evidence type="ECO:0000313" key="4">
    <source>
        <dbReference type="Proteomes" id="UP000663855"/>
    </source>
</evidence>